<feature type="region of interest" description="Disordered" evidence="6">
    <location>
        <begin position="257"/>
        <end position="298"/>
    </location>
</feature>
<dbReference type="InterPro" id="IPR000904">
    <property type="entry name" value="Sec7_dom"/>
</dbReference>
<feature type="compositionally biased region" description="Polar residues" evidence="6">
    <location>
        <begin position="81"/>
        <end position="93"/>
    </location>
</feature>
<dbReference type="Pfam" id="PF16016">
    <property type="entry name" value="VASt"/>
    <property type="match status" value="1"/>
</dbReference>
<sequence length="1916" mass="209976">MPFSAFSGGWNSKFRMQLNSNYSKSSLNVSAAPESVSSSVYHDGLSRAQGTASELNIDQPPRIRRSRSKISQPGTGRANMKSLSNGSAESFHTASVRSSASRRSHIEDTTRAIPVPGSEDTAKAFAERAWQEDPSFVEREKLVEWLGSPSEIRYQALAYYIAHFEFGGSDIDDAIRQLCNKLYMKGETEQINRVLEAFSKHYVTQNAASIWRIADVVHVVSFAIILLNTDLQVAELNSHITSSRFVENTIEAVRGELHFPTSPSGKRESPVSVNIDRRPSSRGSRTSRDSWVVTQPSDAGEAQFDERWFIDISRELSAIHNRIQAKPILQTSRYKDPTASPRSRSKSRASFLSTFGRRASSSMPSLPQFLGITSNQLPQSPASNDPSKLADSRWEKSGPLLWKSMKPTAGRNAKSKRWRSVIATVRNSIFDMGGPASPGNSGAAGRRLGALSLLHTLAIEVPAPKGTKVRSFGLTLASGETHVFEIQASGGVFSKSKSKGGADPDAEVSAWVHACNYHAARYSRAPLLEVVTNVEYGWNRVAEVDDDQDSINGHVRNVLIEDWVPPNSPATEAQTDVETQLEVWNKQVDICNLKFAEHGELRGKMMGLYRPGSVDAQKALSNWEKKAQYLLTEIVKYEAYAEVLRHCLSRGYSINNSSSCYNNASGSVHIDPVIKPPYDVSVVPDAELTYPSSPTRYETSARQSLIRDITVENPSHEALYDNLPRSDHDESRCSNEIKDDQQSYSPQYMAFTMYECLMQHGCPDLTSLIDPLGFSSSAVAEGGFGDVWTGKYHDNNTKLAIKVLRFTLSTGDIAKKERTAREIYSWSKLDHENVNKLLGITIFRDRLGMVSEWMENGNLRQYIRRNNDVNRHELCIQIARGVSYLHGLNMVHGDLKGCNILVSSTGVAKITDFDYSIFPECSLAFSATTRMGGGTLRWMAPELIINEHPPQRNTKTDIYALGMTFLVSLDLACTMLYSETSQETITGSHPYSEYGDHQLYFKLANKEHPKRSKEHFPETDKGGRMWSILLQCWDFDPTLRPTADQILASATLSPQQATGDSSFRTGSVDSPRPLRNGNSPSPSPLRTTGQPKVILTSETSDSATTPASPGSLHRQSSIGTSMEDFPRKASLPDAQRQLFADQLSQSKENGGSVPEDMQTPRAGGSPPREAPEHTSTPKANGLKSSPSSDLKNKPQPPQPLLDSPVIRKQPSASSLTAPQQTSRSRRGSAASVSSDVPQMATFNPPINPPLVESPTSEKQPLYASPRSSIDGPRSPTRSVGKPKKSKTGWGPKRGGSGGAGGIAGALAQSGMSLVQPMNQSLIAPPMPTIAKQPTRAATAISSILPRSPSELSFTGGATLSKTTSRASKGSKSRVGGESSESDGYDSEDALSFSPGEIPITGFAVASSKRNADFHDLFPDVPESDYLIEDYGCALQREILIQGRIYISENHMCFNANIFGWVTNFAIPFHEVTGLEKKMTAYVIPNAIQICTRSTKYTFASFLSRDTTYDVMHNIWRLSRPAGSESVSNEGATDAGVEAGGGSGPGSSSAHKPTQCACEKEGKHFETKVMDIVLPGTPEKIYNLMFASGFLKDFMAGEQKLMEIQISDWHPEQSGSQLLTRNMTYIKPLNGSIGPKQTKCELKDETLHVDFDDYVSTLTTTRTPDVPSGNVFSVKTRTCIMWAGAAASRLVVTTTVEWTGRSFIRSIIDKSATDGQKQYHVDLEKAMRSYIAAHRTEFVPDDVAEDPEALAAADTTISAETSQPTQTKADRARETELRGLQWLLDTFTGAADVAKNSFWGGVDLIGDLTADLPGTTLLGVLVAVLLISNIWTFFSLREARARVDLNLNRIERTQGDATTTEAMKVLLEEVVRGRRQQEMVLAPVESDPMAEIAALTKSLEAIQARVNKLKQSCVELD</sequence>
<dbReference type="InterPro" id="IPR001245">
    <property type="entry name" value="Ser-Thr/Tyr_kinase_cat_dom"/>
</dbReference>
<evidence type="ECO:0000259" key="9">
    <source>
        <dbReference type="PROSITE" id="PS50190"/>
    </source>
</evidence>
<feature type="compositionally biased region" description="Polar residues" evidence="6">
    <location>
        <begin position="359"/>
        <end position="386"/>
    </location>
</feature>
<organism evidence="11 12">
    <name type="scientific">Rhizoctonia solani</name>
    <dbReference type="NCBI Taxonomy" id="456999"/>
    <lineage>
        <taxon>Eukaryota</taxon>
        <taxon>Fungi</taxon>
        <taxon>Dikarya</taxon>
        <taxon>Basidiomycota</taxon>
        <taxon>Agaricomycotina</taxon>
        <taxon>Agaricomycetes</taxon>
        <taxon>Cantharellales</taxon>
        <taxon>Ceratobasidiaceae</taxon>
        <taxon>Rhizoctonia</taxon>
    </lineage>
</organism>
<dbReference type="InterPro" id="IPR008271">
    <property type="entry name" value="Ser/Thr_kinase_AS"/>
</dbReference>
<keyword evidence="4 7" id="KW-1133">Transmembrane helix</keyword>
<dbReference type="GO" id="GO:0032366">
    <property type="term" value="P:intracellular sterol transport"/>
    <property type="evidence" value="ECO:0007669"/>
    <property type="project" value="TreeGrafter"/>
</dbReference>
<evidence type="ECO:0000313" key="11">
    <source>
        <dbReference type="EMBL" id="QRW22185.1"/>
    </source>
</evidence>
<feature type="domain" description="Protein kinase" evidence="8">
    <location>
        <begin position="773"/>
        <end position="1052"/>
    </location>
</feature>
<dbReference type="SMART" id="SM00220">
    <property type="entry name" value="S_TKc"/>
    <property type="match status" value="1"/>
</dbReference>
<dbReference type="GO" id="GO:0032934">
    <property type="term" value="F:sterol binding"/>
    <property type="evidence" value="ECO:0007669"/>
    <property type="project" value="TreeGrafter"/>
</dbReference>
<dbReference type="Pfam" id="PF02893">
    <property type="entry name" value="GRAM"/>
    <property type="match status" value="1"/>
</dbReference>
<dbReference type="Gene3D" id="1.10.510.10">
    <property type="entry name" value="Transferase(Phosphotransferase) domain 1"/>
    <property type="match status" value="1"/>
</dbReference>
<dbReference type="GO" id="GO:0004672">
    <property type="term" value="F:protein kinase activity"/>
    <property type="evidence" value="ECO:0007669"/>
    <property type="project" value="InterPro"/>
</dbReference>
<dbReference type="InterPro" id="IPR011009">
    <property type="entry name" value="Kinase-like_dom_sf"/>
</dbReference>
<evidence type="ECO:0000256" key="5">
    <source>
        <dbReference type="ARBA" id="ARBA00023136"/>
    </source>
</evidence>
<feature type="region of interest" description="Disordered" evidence="6">
    <location>
        <begin position="330"/>
        <end position="393"/>
    </location>
</feature>
<dbReference type="PROSITE" id="PS00108">
    <property type="entry name" value="PROTEIN_KINASE_ST"/>
    <property type="match status" value="1"/>
</dbReference>
<evidence type="ECO:0000259" key="8">
    <source>
        <dbReference type="PROSITE" id="PS50011"/>
    </source>
</evidence>
<dbReference type="PANTHER" id="PTHR23319">
    <property type="entry name" value="GRAM DOMAIN CONTAINING 1B, ISOFORM E"/>
    <property type="match status" value="1"/>
</dbReference>
<dbReference type="InterPro" id="IPR004182">
    <property type="entry name" value="GRAM"/>
</dbReference>
<evidence type="ECO:0000313" key="12">
    <source>
        <dbReference type="Proteomes" id="UP000650533"/>
    </source>
</evidence>
<feature type="region of interest" description="Disordered" evidence="6">
    <location>
        <begin position="1752"/>
        <end position="1771"/>
    </location>
</feature>
<dbReference type="RefSeq" id="XP_043182422.1">
    <property type="nucleotide sequence ID" value="XM_043329588.1"/>
</dbReference>
<dbReference type="Pfam" id="PF07714">
    <property type="entry name" value="PK_Tyr_Ser-Thr"/>
    <property type="match status" value="1"/>
</dbReference>
<dbReference type="CDD" id="cd13220">
    <property type="entry name" value="PH-GRAM_GRAMDC"/>
    <property type="match status" value="1"/>
</dbReference>
<evidence type="ECO:0000256" key="2">
    <source>
        <dbReference type="ARBA" id="ARBA00006582"/>
    </source>
</evidence>
<dbReference type="PANTHER" id="PTHR23319:SF4">
    <property type="entry name" value="GRAM DOMAIN CONTAINING 1B, ISOFORM E"/>
    <property type="match status" value="1"/>
</dbReference>
<dbReference type="PROSITE" id="PS51778">
    <property type="entry name" value="VAST"/>
    <property type="match status" value="1"/>
</dbReference>
<gene>
    <name evidence="11" type="ORF">RhiXN_09772</name>
</gene>
<feature type="transmembrane region" description="Helical" evidence="7">
    <location>
        <begin position="1816"/>
        <end position="1835"/>
    </location>
</feature>
<evidence type="ECO:0000256" key="6">
    <source>
        <dbReference type="SAM" id="MobiDB-lite"/>
    </source>
</evidence>
<name>A0A8H8P0M4_9AGAM</name>
<feature type="region of interest" description="Disordered" evidence="6">
    <location>
        <begin position="1051"/>
        <end position="1118"/>
    </location>
</feature>
<dbReference type="GO" id="GO:0005739">
    <property type="term" value="C:mitochondrion"/>
    <property type="evidence" value="ECO:0007669"/>
    <property type="project" value="TreeGrafter"/>
</dbReference>
<dbReference type="GO" id="GO:0032541">
    <property type="term" value="C:cortical endoplasmic reticulum"/>
    <property type="evidence" value="ECO:0007669"/>
    <property type="project" value="TreeGrafter"/>
</dbReference>
<feature type="compositionally biased region" description="Polar residues" evidence="6">
    <location>
        <begin position="1210"/>
        <end position="1221"/>
    </location>
</feature>
<dbReference type="Gene3D" id="1.10.1000.11">
    <property type="entry name" value="Arf Nucleotide-binding Site Opener,domain 2"/>
    <property type="match status" value="1"/>
</dbReference>
<dbReference type="InterPro" id="IPR023394">
    <property type="entry name" value="Sec7_C_sf"/>
</dbReference>
<dbReference type="GO" id="GO:0120015">
    <property type="term" value="F:sterol transfer activity"/>
    <property type="evidence" value="ECO:0007669"/>
    <property type="project" value="TreeGrafter"/>
</dbReference>
<dbReference type="Gene3D" id="2.30.29.30">
    <property type="entry name" value="Pleckstrin-homology domain (PH domain)/Phosphotyrosine-binding domain (PTB)"/>
    <property type="match status" value="1"/>
</dbReference>
<evidence type="ECO:0000256" key="4">
    <source>
        <dbReference type="ARBA" id="ARBA00022989"/>
    </source>
</evidence>
<dbReference type="KEGG" id="rsx:RhiXN_09772"/>
<feature type="compositionally biased region" description="Polar residues" evidence="6">
    <location>
        <begin position="1754"/>
        <end position="1766"/>
    </location>
</feature>
<feature type="domain" description="SEC7" evidence="9">
    <location>
        <begin position="72"/>
        <end position="255"/>
    </location>
</feature>
<dbReference type="PROSITE" id="PS50190">
    <property type="entry name" value="SEC7"/>
    <property type="match status" value="1"/>
</dbReference>
<dbReference type="InterPro" id="IPR031968">
    <property type="entry name" value="VASt"/>
</dbReference>
<feature type="compositionally biased region" description="Gly residues" evidence="6">
    <location>
        <begin position="1291"/>
        <end position="1303"/>
    </location>
</feature>
<dbReference type="GO" id="GO:0005886">
    <property type="term" value="C:plasma membrane"/>
    <property type="evidence" value="ECO:0007669"/>
    <property type="project" value="TreeGrafter"/>
</dbReference>
<dbReference type="InterPro" id="IPR011993">
    <property type="entry name" value="PH-like_dom_sf"/>
</dbReference>
<feature type="compositionally biased region" description="Polar residues" evidence="6">
    <location>
        <begin position="1051"/>
        <end position="1068"/>
    </location>
</feature>
<dbReference type="GO" id="GO:0005789">
    <property type="term" value="C:endoplasmic reticulum membrane"/>
    <property type="evidence" value="ECO:0007669"/>
    <property type="project" value="TreeGrafter"/>
</dbReference>
<dbReference type="SUPFAM" id="SSF48425">
    <property type="entry name" value="Sec7 domain"/>
    <property type="match status" value="1"/>
</dbReference>
<feature type="region of interest" description="Disordered" evidence="6">
    <location>
        <begin position="1145"/>
        <end position="1304"/>
    </location>
</feature>
<reference evidence="11" key="1">
    <citation type="submission" date="2020-05" db="EMBL/GenBank/DDBJ databases">
        <title>Evolutionary and genomic comparisons of hybrid uninucleate and nonhybrid Rhizoctonia fungi.</title>
        <authorList>
            <person name="Li C."/>
            <person name="Chen X."/>
        </authorList>
    </citation>
    <scope>NUCLEOTIDE SEQUENCE</scope>
    <source>
        <strain evidence="11">AG-1 IA</strain>
    </source>
</reference>
<evidence type="ECO:0000259" key="10">
    <source>
        <dbReference type="PROSITE" id="PS51778"/>
    </source>
</evidence>
<dbReference type="EMBL" id="CP059665">
    <property type="protein sequence ID" value="QRW22185.1"/>
    <property type="molecule type" value="Genomic_DNA"/>
</dbReference>
<feature type="region of interest" description="Disordered" evidence="6">
    <location>
        <begin position="44"/>
        <end position="116"/>
    </location>
</feature>
<dbReference type="SMART" id="SM00222">
    <property type="entry name" value="Sec7"/>
    <property type="match status" value="1"/>
</dbReference>
<feature type="compositionally biased region" description="Polar residues" evidence="6">
    <location>
        <begin position="1351"/>
        <end position="1369"/>
    </location>
</feature>
<comment type="similarity">
    <text evidence="2">Belongs to the YSP2 family.</text>
</comment>
<dbReference type="Proteomes" id="UP000650533">
    <property type="component" value="Chromosome 8"/>
</dbReference>
<dbReference type="GO" id="GO:0032012">
    <property type="term" value="P:regulation of ARF protein signal transduction"/>
    <property type="evidence" value="ECO:0007669"/>
    <property type="project" value="InterPro"/>
</dbReference>
<dbReference type="GO" id="GO:0140268">
    <property type="term" value="C:endoplasmic reticulum-plasma membrane contact site"/>
    <property type="evidence" value="ECO:0007669"/>
    <property type="project" value="TreeGrafter"/>
</dbReference>
<dbReference type="InterPro" id="IPR051482">
    <property type="entry name" value="Cholesterol_transport"/>
</dbReference>
<comment type="subcellular location">
    <subcellularLocation>
        <location evidence="1">Membrane</location>
        <topology evidence="1">Single-pass membrane protein</topology>
    </subcellularLocation>
</comment>
<evidence type="ECO:0000256" key="1">
    <source>
        <dbReference type="ARBA" id="ARBA00004167"/>
    </source>
</evidence>
<feature type="region of interest" description="Disordered" evidence="6">
    <location>
        <begin position="1522"/>
        <end position="1553"/>
    </location>
</feature>
<dbReference type="InterPro" id="IPR000719">
    <property type="entry name" value="Prot_kinase_dom"/>
</dbReference>
<feature type="compositionally biased region" description="Basic and acidic residues" evidence="6">
    <location>
        <begin position="265"/>
        <end position="279"/>
    </location>
</feature>
<dbReference type="PROSITE" id="PS50011">
    <property type="entry name" value="PROTEIN_KINASE_DOM"/>
    <property type="match status" value="1"/>
</dbReference>
<dbReference type="GeneID" id="67032051"/>
<proteinExistence type="inferred from homology"/>
<evidence type="ECO:0000256" key="7">
    <source>
        <dbReference type="SAM" id="Phobius"/>
    </source>
</evidence>
<dbReference type="SMART" id="SM00568">
    <property type="entry name" value="GRAM"/>
    <property type="match status" value="1"/>
</dbReference>
<dbReference type="GO" id="GO:0005085">
    <property type="term" value="F:guanyl-nucleotide exchange factor activity"/>
    <property type="evidence" value="ECO:0007669"/>
    <property type="project" value="InterPro"/>
</dbReference>
<dbReference type="Pfam" id="PF01369">
    <property type="entry name" value="Sec7"/>
    <property type="match status" value="1"/>
</dbReference>
<dbReference type="GO" id="GO:0005524">
    <property type="term" value="F:ATP binding"/>
    <property type="evidence" value="ECO:0007669"/>
    <property type="project" value="InterPro"/>
</dbReference>
<dbReference type="InterPro" id="IPR035999">
    <property type="entry name" value="Sec7_dom_sf"/>
</dbReference>
<dbReference type="SUPFAM" id="SSF56112">
    <property type="entry name" value="Protein kinase-like (PK-like)"/>
    <property type="match status" value="1"/>
</dbReference>
<keyword evidence="5 7" id="KW-0472">Membrane</keyword>
<feature type="compositionally biased region" description="Polar residues" evidence="6">
    <location>
        <begin position="1076"/>
        <end position="1118"/>
    </location>
</feature>
<feature type="domain" description="VASt" evidence="10">
    <location>
        <begin position="1564"/>
        <end position="1734"/>
    </location>
</feature>
<protein>
    <submittedName>
        <fullName evidence="11">Membrane protein</fullName>
    </submittedName>
</protein>
<evidence type="ECO:0000256" key="3">
    <source>
        <dbReference type="ARBA" id="ARBA00022692"/>
    </source>
</evidence>
<feature type="region of interest" description="Disordered" evidence="6">
    <location>
        <begin position="1351"/>
        <end position="1392"/>
    </location>
</feature>
<accession>A0A8H8P0M4</accession>
<feature type="compositionally biased region" description="Acidic residues" evidence="6">
    <location>
        <begin position="1379"/>
        <end position="1388"/>
    </location>
</feature>
<feature type="compositionally biased region" description="Polar residues" evidence="6">
    <location>
        <begin position="1173"/>
        <end position="1189"/>
    </location>
</feature>
<keyword evidence="3 7" id="KW-0812">Transmembrane</keyword>